<dbReference type="GO" id="GO:0005737">
    <property type="term" value="C:cytoplasm"/>
    <property type="evidence" value="ECO:0007669"/>
    <property type="project" value="TreeGrafter"/>
</dbReference>
<name>U5DEY1_9CHRO</name>
<dbReference type="Gene3D" id="3.90.1170.20">
    <property type="entry name" value="Quinolinate phosphoribosyl transferase, N-terminal domain"/>
    <property type="match status" value="1"/>
</dbReference>
<dbReference type="AlphaFoldDB" id="U5DEY1"/>
<dbReference type="PIRSF" id="PIRSF006250">
    <property type="entry name" value="NadC_ModD"/>
    <property type="match status" value="1"/>
</dbReference>
<dbReference type="FunFam" id="3.90.1170.20:FF:000001">
    <property type="entry name" value="Nicotinate-nucleotide diphosphorylase (Carboxylating)"/>
    <property type="match status" value="1"/>
</dbReference>
<feature type="domain" description="Quinolinate phosphoribosyl transferase N-terminal" evidence="15">
    <location>
        <begin position="39"/>
        <end position="115"/>
    </location>
</feature>
<gene>
    <name evidence="16" type="ORF">KR51_00034410</name>
</gene>
<dbReference type="GO" id="GO:0004514">
    <property type="term" value="F:nicotinate-nucleotide diphosphorylase (carboxylating) activity"/>
    <property type="evidence" value="ECO:0007669"/>
    <property type="project" value="UniProtKB-EC"/>
</dbReference>
<dbReference type="UniPathway" id="UPA00253">
    <property type="reaction ID" value="UER00331"/>
</dbReference>
<feature type="binding site" evidence="13">
    <location>
        <position position="223"/>
    </location>
    <ligand>
        <name>substrate</name>
    </ligand>
</feature>
<feature type="binding site" evidence="13">
    <location>
        <position position="172"/>
    </location>
    <ligand>
        <name>substrate</name>
    </ligand>
</feature>
<dbReference type="SUPFAM" id="SSF54675">
    <property type="entry name" value="Nicotinate/Quinolinate PRTase N-terminal domain-like"/>
    <property type="match status" value="1"/>
</dbReference>
<sequence length="287" mass="30354">MKSLAVLPPWIALEPLLRAWLLEDVGRGDRATSGILSGSARPGQAAWIAKEAGVVAGLPIAARAFQLLDPDARLQVLVGEGETCERGQAIAEIEGSLEALLTGERVALNVAMRASGIATRTRQFVARIADLPSRLTDTRKTTPGLRAIEKYATQVGGALNHRCGLDDAAMIKDNHIRAAGGIAAAVAAVRATLPYPLTVEVETSTLGEVKDAIAAGADIIMLDNMSVEQMRTAVERIRTDAPRTAIEASGNVTLETIRAIATTGVDFISSSAPITRSTWLDLSMQLR</sequence>
<dbReference type="Pfam" id="PF01729">
    <property type="entry name" value="QRPTase_C"/>
    <property type="match status" value="1"/>
</dbReference>
<dbReference type="SUPFAM" id="SSF51690">
    <property type="entry name" value="Nicotinate/Quinolinate PRTase C-terminal domain-like"/>
    <property type="match status" value="1"/>
</dbReference>
<keyword evidence="17" id="KW-1185">Reference proteome</keyword>
<feature type="binding site" evidence="13">
    <location>
        <position position="202"/>
    </location>
    <ligand>
        <name>substrate</name>
    </ligand>
</feature>
<reference evidence="16 17" key="1">
    <citation type="submission" date="2013-05" db="EMBL/GenBank/DDBJ databases">
        <title>Draft genome sequence of Rubidibacter lacunae KORDI 51-2.</title>
        <authorList>
            <person name="Choi D.H."/>
            <person name="Noh J.H."/>
            <person name="Kwon K.-K."/>
            <person name="Lee J.-H."/>
            <person name="Ryu J.-Y."/>
        </authorList>
    </citation>
    <scope>NUCLEOTIDE SEQUENCE [LARGE SCALE GENOMIC DNA]</scope>
    <source>
        <strain evidence="16 17">KORDI 51-2</strain>
    </source>
</reference>
<evidence type="ECO:0000256" key="1">
    <source>
        <dbReference type="ARBA" id="ARBA00003237"/>
    </source>
</evidence>
<keyword evidence="8 12" id="KW-0808">Transferase</keyword>
<dbReference type="CDD" id="cd01572">
    <property type="entry name" value="QPRTase"/>
    <property type="match status" value="1"/>
</dbReference>
<dbReference type="eggNOG" id="COG0157">
    <property type="taxonomic scope" value="Bacteria"/>
</dbReference>
<protein>
    <recommendedName>
        <fullName evidence="11">Probable nicotinate-nucleotide pyrophosphorylase [carboxylating]</fullName>
        <ecNumber evidence="5">2.4.2.19</ecNumber>
    </recommendedName>
    <alternativeName>
        <fullName evidence="9">Quinolinate phosphoribosyltransferase [decarboxylating]</fullName>
    </alternativeName>
</protein>
<evidence type="ECO:0000256" key="2">
    <source>
        <dbReference type="ARBA" id="ARBA00004893"/>
    </source>
</evidence>
<dbReference type="InterPro" id="IPR004393">
    <property type="entry name" value="NadC"/>
</dbReference>
<evidence type="ECO:0000256" key="5">
    <source>
        <dbReference type="ARBA" id="ARBA00011944"/>
    </source>
</evidence>
<feature type="binding site" evidence="13">
    <location>
        <position position="162"/>
    </location>
    <ligand>
        <name>substrate</name>
    </ligand>
</feature>
<evidence type="ECO:0000256" key="6">
    <source>
        <dbReference type="ARBA" id="ARBA00022642"/>
    </source>
</evidence>
<dbReference type="InterPro" id="IPR013785">
    <property type="entry name" value="Aldolase_TIM"/>
</dbReference>
<dbReference type="Proteomes" id="UP000016960">
    <property type="component" value="Unassembled WGS sequence"/>
</dbReference>
<dbReference type="Pfam" id="PF02749">
    <property type="entry name" value="QRPTase_N"/>
    <property type="match status" value="1"/>
</dbReference>
<evidence type="ECO:0000256" key="4">
    <source>
        <dbReference type="ARBA" id="ARBA00011218"/>
    </source>
</evidence>
<keyword evidence="7 12" id="KW-0328">Glycosyltransferase</keyword>
<comment type="pathway">
    <text evidence="2">Cofactor biosynthesis; NAD(+) biosynthesis; nicotinate D-ribonucleotide from quinolinate: step 1/1.</text>
</comment>
<dbReference type="InterPro" id="IPR027277">
    <property type="entry name" value="NadC/ModD"/>
</dbReference>
<keyword evidence="6" id="KW-0662">Pyridine nucleotide biosynthesis</keyword>
<comment type="catalytic activity">
    <reaction evidence="10">
        <text>nicotinate beta-D-ribonucleotide + CO2 + diphosphate = quinolinate + 5-phospho-alpha-D-ribose 1-diphosphate + 2 H(+)</text>
        <dbReference type="Rhea" id="RHEA:12733"/>
        <dbReference type="ChEBI" id="CHEBI:15378"/>
        <dbReference type="ChEBI" id="CHEBI:16526"/>
        <dbReference type="ChEBI" id="CHEBI:29959"/>
        <dbReference type="ChEBI" id="CHEBI:33019"/>
        <dbReference type="ChEBI" id="CHEBI:57502"/>
        <dbReference type="ChEBI" id="CHEBI:58017"/>
        <dbReference type="EC" id="2.4.2.19"/>
    </reaction>
</comment>
<dbReference type="NCBIfam" id="TIGR00078">
    <property type="entry name" value="nadC"/>
    <property type="match status" value="1"/>
</dbReference>
<accession>U5DEY1</accession>
<dbReference type="STRING" id="582515.KR51_00034410"/>
<feature type="binding site" evidence="13">
    <location>
        <position position="105"/>
    </location>
    <ligand>
        <name>substrate</name>
    </ligand>
</feature>
<dbReference type="InterPro" id="IPR037128">
    <property type="entry name" value="Quinolinate_PRibosylTase_N_sf"/>
</dbReference>
<dbReference type="GO" id="GO:0034213">
    <property type="term" value="P:quinolinate catabolic process"/>
    <property type="evidence" value="ECO:0007669"/>
    <property type="project" value="TreeGrafter"/>
</dbReference>
<evidence type="ECO:0000256" key="11">
    <source>
        <dbReference type="ARBA" id="ARBA00069173"/>
    </source>
</evidence>
<evidence type="ECO:0000313" key="17">
    <source>
        <dbReference type="Proteomes" id="UP000016960"/>
    </source>
</evidence>
<comment type="subunit">
    <text evidence="4">Hexamer formed by 3 homodimers.</text>
</comment>
<evidence type="ECO:0000259" key="15">
    <source>
        <dbReference type="Pfam" id="PF02749"/>
    </source>
</evidence>
<dbReference type="InterPro" id="IPR036068">
    <property type="entry name" value="Nicotinate_pribotase-like_C"/>
</dbReference>
<dbReference type="EMBL" id="ASSJ01000081">
    <property type="protein sequence ID" value="ERN40151.1"/>
    <property type="molecule type" value="Genomic_DNA"/>
</dbReference>
<evidence type="ECO:0000256" key="13">
    <source>
        <dbReference type="PIRSR" id="PIRSR006250-1"/>
    </source>
</evidence>
<dbReference type="FunFam" id="3.20.20.70:FF:000030">
    <property type="entry name" value="Nicotinate-nucleotide pyrophosphorylase, carboxylating"/>
    <property type="match status" value="1"/>
</dbReference>
<evidence type="ECO:0000256" key="3">
    <source>
        <dbReference type="ARBA" id="ARBA00009400"/>
    </source>
</evidence>
<evidence type="ECO:0000256" key="7">
    <source>
        <dbReference type="ARBA" id="ARBA00022676"/>
    </source>
</evidence>
<evidence type="ECO:0000256" key="10">
    <source>
        <dbReference type="ARBA" id="ARBA00047445"/>
    </source>
</evidence>
<feature type="binding site" evidence="13">
    <location>
        <begin position="249"/>
        <end position="251"/>
    </location>
    <ligand>
        <name>substrate</name>
    </ligand>
</feature>
<evidence type="ECO:0000256" key="12">
    <source>
        <dbReference type="PIRNR" id="PIRNR006250"/>
    </source>
</evidence>
<comment type="function">
    <text evidence="1">Involved in the catabolism of quinolinic acid (QA).</text>
</comment>
<dbReference type="InParanoid" id="U5DEY1"/>
<dbReference type="PANTHER" id="PTHR32179:SF3">
    <property type="entry name" value="NICOTINATE-NUCLEOTIDE PYROPHOSPHORYLASE [CARBOXYLATING]"/>
    <property type="match status" value="1"/>
</dbReference>
<comment type="caution">
    <text evidence="16">The sequence shown here is derived from an EMBL/GenBank/DDBJ whole genome shotgun (WGS) entry which is preliminary data.</text>
</comment>
<dbReference type="PANTHER" id="PTHR32179">
    <property type="entry name" value="NICOTINATE-NUCLEOTIDE PYROPHOSPHORYLASE [CARBOXYLATING]"/>
    <property type="match status" value="1"/>
</dbReference>
<dbReference type="InterPro" id="IPR022412">
    <property type="entry name" value="Quinolinate_PRibosylTrfase_N"/>
</dbReference>
<dbReference type="Gene3D" id="3.20.20.70">
    <property type="entry name" value="Aldolase class I"/>
    <property type="match status" value="1"/>
</dbReference>
<organism evidence="16 17">
    <name type="scientific">Rubidibacter lacunae KORDI 51-2</name>
    <dbReference type="NCBI Taxonomy" id="582515"/>
    <lineage>
        <taxon>Bacteria</taxon>
        <taxon>Bacillati</taxon>
        <taxon>Cyanobacteriota</taxon>
        <taxon>Cyanophyceae</taxon>
        <taxon>Oscillatoriophycideae</taxon>
        <taxon>Chroococcales</taxon>
        <taxon>Aphanothecaceae</taxon>
        <taxon>Rubidibacter</taxon>
    </lineage>
</organism>
<feature type="binding site" evidence="13">
    <location>
        <begin position="138"/>
        <end position="140"/>
    </location>
    <ligand>
        <name>substrate</name>
    </ligand>
</feature>
<dbReference type="GO" id="GO:0009435">
    <property type="term" value="P:NAD+ biosynthetic process"/>
    <property type="evidence" value="ECO:0007669"/>
    <property type="project" value="UniProtKB-UniPathway"/>
</dbReference>
<dbReference type="OrthoDB" id="9782546at2"/>
<dbReference type="FunCoup" id="U5DEY1">
    <property type="interactions" value="348"/>
</dbReference>
<evidence type="ECO:0000256" key="8">
    <source>
        <dbReference type="ARBA" id="ARBA00022679"/>
    </source>
</evidence>
<evidence type="ECO:0000259" key="14">
    <source>
        <dbReference type="Pfam" id="PF01729"/>
    </source>
</evidence>
<dbReference type="PATRIC" id="fig|582515.4.peg.3862"/>
<feature type="binding site" evidence="13">
    <location>
        <begin position="270"/>
        <end position="272"/>
    </location>
    <ligand>
        <name>substrate</name>
    </ligand>
</feature>
<feature type="domain" description="Quinolinate phosphoribosyl transferase C-terminal" evidence="14">
    <location>
        <begin position="117"/>
        <end position="285"/>
    </location>
</feature>
<dbReference type="EC" id="2.4.2.19" evidence="5"/>
<evidence type="ECO:0000313" key="16">
    <source>
        <dbReference type="EMBL" id="ERN40151.1"/>
    </source>
</evidence>
<proteinExistence type="inferred from homology"/>
<comment type="similarity">
    <text evidence="3 12">Belongs to the NadC/ModD family.</text>
</comment>
<dbReference type="InterPro" id="IPR002638">
    <property type="entry name" value="Quinolinate_PRibosylTrfase_C"/>
</dbReference>
<evidence type="ECO:0000256" key="9">
    <source>
        <dbReference type="ARBA" id="ARBA00033102"/>
    </source>
</evidence>